<accession>A0A134AIM0</accession>
<dbReference type="PATRIC" id="fig|755172.3.peg.543"/>
<dbReference type="AlphaFoldDB" id="A0A134AIM0"/>
<evidence type="ECO:0000313" key="2">
    <source>
        <dbReference type="EMBL" id="KXB67380.1"/>
    </source>
</evidence>
<dbReference type="STRING" id="755172.HMPREF1863_00570"/>
<sequence>MMVGRSIAYMKEAGMKFTLKRIFLTVLVLFVLFVANALVGNPVSKFLADRAADKVIAQKYSHLDLDRNKVVYNFKMAEYNVFLQDKNSEDSQFALHFDSFGRLTWDSYDDRIFNTMMRFDRVVAQYGRSLEKKYGFPYTITLSSWDKEDPAEYLKVDQPVDIKHLPYKLQAQAYGVGKDATADEAMAVLKQLQQIMDKEGLEVVDYAIDLVPEKDRGKEGEVETWKDMYSAYEVPADVVRRGDVKAMEDLVKLQSTTGKD</sequence>
<dbReference type="Proteomes" id="UP000070442">
    <property type="component" value="Unassembled WGS sequence"/>
</dbReference>
<evidence type="ECO:0000259" key="1">
    <source>
        <dbReference type="Pfam" id="PF25425"/>
    </source>
</evidence>
<feature type="domain" description="YfjL-like N-terminal" evidence="1">
    <location>
        <begin position="19"/>
        <end position="100"/>
    </location>
</feature>
<dbReference type="Pfam" id="PF25425">
    <property type="entry name" value="YfjL_N"/>
    <property type="match status" value="1"/>
</dbReference>
<protein>
    <recommendedName>
        <fullName evidence="1">YfjL-like N-terminal domain-containing protein</fullName>
    </recommendedName>
</protein>
<reference evidence="3" key="1">
    <citation type="submission" date="2016-01" db="EMBL/GenBank/DDBJ databases">
        <authorList>
            <person name="Mitreva M."/>
            <person name="Pepin K.H."/>
            <person name="Mihindukulasuriya K.A."/>
            <person name="Fulton R."/>
            <person name="Fronick C."/>
            <person name="O'Laughlin M."/>
            <person name="Miner T."/>
            <person name="Herter B."/>
            <person name="Rosa B.A."/>
            <person name="Cordes M."/>
            <person name="Tomlinson C."/>
            <person name="Wollam A."/>
            <person name="Palsikar V.B."/>
            <person name="Mardis E.R."/>
            <person name="Wilson R.K."/>
        </authorList>
    </citation>
    <scope>NUCLEOTIDE SEQUENCE [LARGE SCALE GENOMIC DNA]</scope>
    <source>
        <strain evidence="3">DNF00729</strain>
    </source>
</reference>
<dbReference type="EMBL" id="LSDG01000019">
    <property type="protein sequence ID" value="KXB67380.1"/>
    <property type="molecule type" value="Genomic_DNA"/>
</dbReference>
<name>A0A134AIM0_9FIRM</name>
<comment type="caution">
    <text evidence="2">The sequence shown here is derived from an EMBL/GenBank/DDBJ whole genome shotgun (WGS) entry which is preliminary data.</text>
</comment>
<organism evidence="2 3">
    <name type="scientific">Aedoeadaptatus coxii</name>
    <dbReference type="NCBI Taxonomy" id="755172"/>
    <lineage>
        <taxon>Bacteria</taxon>
        <taxon>Bacillati</taxon>
        <taxon>Bacillota</taxon>
        <taxon>Tissierellia</taxon>
        <taxon>Tissierellales</taxon>
        <taxon>Peptoniphilaceae</taxon>
        <taxon>Aedoeadaptatus</taxon>
    </lineage>
</organism>
<gene>
    <name evidence="2" type="ORF">HMPREF1863_00570</name>
</gene>
<proteinExistence type="predicted"/>
<evidence type="ECO:0000313" key="3">
    <source>
        <dbReference type="Proteomes" id="UP000070442"/>
    </source>
</evidence>
<keyword evidence="3" id="KW-1185">Reference proteome</keyword>
<dbReference type="InterPro" id="IPR057359">
    <property type="entry name" value="YfjL_N"/>
</dbReference>